<evidence type="ECO:0000256" key="4">
    <source>
        <dbReference type="ARBA" id="ARBA00022679"/>
    </source>
</evidence>
<evidence type="ECO:0000256" key="1">
    <source>
        <dbReference type="ARBA" id="ARBA00000900"/>
    </source>
</evidence>
<dbReference type="GO" id="GO:0031491">
    <property type="term" value="F:nucleosome binding"/>
    <property type="evidence" value="ECO:0007669"/>
    <property type="project" value="TreeGrafter"/>
</dbReference>
<evidence type="ECO:0000256" key="7">
    <source>
        <dbReference type="ARBA" id="ARBA00022771"/>
    </source>
</evidence>
<dbReference type="GO" id="GO:0005634">
    <property type="term" value="C:nucleus"/>
    <property type="evidence" value="ECO:0007669"/>
    <property type="project" value="UniProtKB-SubCell"/>
</dbReference>
<dbReference type="EC" id="2.3.2.27" evidence="3"/>
<feature type="coiled-coil region" evidence="12">
    <location>
        <begin position="125"/>
        <end position="178"/>
    </location>
</feature>
<keyword evidence="4" id="KW-0808">Transferase</keyword>
<dbReference type="InterPro" id="IPR001841">
    <property type="entry name" value="Znf_RING"/>
</dbReference>
<gene>
    <name evidence="15" type="primary">rnf168</name>
</gene>
<evidence type="ECO:0000256" key="8">
    <source>
        <dbReference type="ARBA" id="ARBA00022786"/>
    </source>
</evidence>
<comment type="catalytic activity">
    <reaction evidence="1">
        <text>S-ubiquitinyl-[E2 ubiquitin-conjugating enzyme]-L-cysteine + [acceptor protein]-L-lysine = [E2 ubiquitin-conjugating enzyme]-L-cysteine + N(6)-ubiquitinyl-[acceptor protein]-L-lysine.</text>
        <dbReference type="EC" id="2.3.2.27"/>
    </reaction>
</comment>
<reference evidence="15" key="2">
    <citation type="submission" date="2025-09" db="UniProtKB">
        <authorList>
            <consortium name="Ensembl"/>
        </authorList>
    </citation>
    <scope>IDENTIFICATION</scope>
</reference>
<dbReference type="InterPro" id="IPR018957">
    <property type="entry name" value="Znf_C3HC4_RING-type"/>
</dbReference>
<protein>
    <recommendedName>
        <fullName evidence="3">RING-type E3 ubiquitin transferase</fullName>
        <ecNumber evidence="3">2.3.2.27</ecNumber>
    </recommendedName>
</protein>
<keyword evidence="6" id="KW-0227">DNA damage</keyword>
<dbReference type="Proteomes" id="UP000694568">
    <property type="component" value="Unplaced"/>
</dbReference>
<dbReference type="GeneTree" id="ENSGT00940000153680"/>
<dbReference type="CDD" id="cd22265">
    <property type="entry name" value="UDM1_RNF168"/>
    <property type="match status" value="1"/>
</dbReference>
<evidence type="ECO:0000256" key="6">
    <source>
        <dbReference type="ARBA" id="ARBA00022763"/>
    </source>
</evidence>
<feature type="region of interest" description="Disordered" evidence="13">
    <location>
        <begin position="189"/>
        <end position="212"/>
    </location>
</feature>
<evidence type="ECO:0000313" key="15">
    <source>
        <dbReference type="Ensembl" id="ENSSLUP00000043094.1"/>
    </source>
</evidence>
<dbReference type="GO" id="GO:0006302">
    <property type="term" value="P:double-strand break repair"/>
    <property type="evidence" value="ECO:0007669"/>
    <property type="project" value="TreeGrafter"/>
</dbReference>
<dbReference type="GO" id="GO:0061630">
    <property type="term" value="F:ubiquitin protein ligase activity"/>
    <property type="evidence" value="ECO:0007669"/>
    <property type="project" value="UniProtKB-EC"/>
</dbReference>
<evidence type="ECO:0000256" key="13">
    <source>
        <dbReference type="SAM" id="MobiDB-lite"/>
    </source>
</evidence>
<evidence type="ECO:0000313" key="16">
    <source>
        <dbReference type="Proteomes" id="UP000694568"/>
    </source>
</evidence>
<comment type="subcellular location">
    <subcellularLocation>
        <location evidence="2">Nucleus</location>
    </subcellularLocation>
</comment>
<dbReference type="Ensembl" id="ENSSLUT00000044464.1">
    <property type="protein sequence ID" value="ENSSLUP00000043094.1"/>
    <property type="gene ID" value="ENSSLUG00000019129.1"/>
</dbReference>
<proteinExistence type="predicted"/>
<accession>A0A8C9ZVB8</accession>
<keyword evidence="8" id="KW-0833">Ubl conjugation pathway</keyword>
<keyword evidence="7 11" id="KW-0863">Zinc-finger</keyword>
<dbReference type="GO" id="GO:0035861">
    <property type="term" value="C:site of double-strand break"/>
    <property type="evidence" value="ECO:0007669"/>
    <property type="project" value="TreeGrafter"/>
</dbReference>
<evidence type="ECO:0000256" key="5">
    <source>
        <dbReference type="ARBA" id="ARBA00022723"/>
    </source>
</evidence>
<keyword evidence="5" id="KW-0479">Metal-binding</keyword>
<dbReference type="InterPro" id="IPR051657">
    <property type="entry name" value="RNF168/RNF169_E3_ubiq-ligase"/>
</dbReference>
<dbReference type="PROSITE" id="PS50089">
    <property type="entry name" value="ZF_RING_2"/>
    <property type="match status" value="1"/>
</dbReference>
<evidence type="ECO:0000259" key="14">
    <source>
        <dbReference type="PROSITE" id="PS50089"/>
    </source>
</evidence>
<dbReference type="GO" id="GO:0008270">
    <property type="term" value="F:zinc ion binding"/>
    <property type="evidence" value="ECO:0007669"/>
    <property type="project" value="UniProtKB-KW"/>
</dbReference>
<dbReference type="SMART" id="SM00184">
    <property type="entry name" value="RING"/>
    <property type="match status" value="1"/>
</dbReference>
<evidence type="ECO:0000256" key="2">
    <source>
        <dbReference type="ARBA" id="ARBA00004123"/>
    </source>
</evidence>
<feature type="compositionally biased region" description="Polar residues" evidence="13">
    <location>
        <begin position="411"/>
        <end position="430"/>
    </location>
</feature>
<keyword evidence="12" id="KW-0175">Coiled coil</keyword>
<keyword evidence="10" id="KW-0539">Nucleus</keyword>
<dbReference type="Gene3D" id="3.30.40.10">
    <property type="entry name" value="Zinc/RING finger domain, C3HC4 (zinc finger)"/>
    <property type="match status" value="1"/>
</dbReference>
<dbReference type="AlphaFoldDB" id="A0A8C9ZVB8"/>
<dbReference type="InterPro" id="IPR013083">
    <property type="entry name" value="Znf_RING/FYVE/PHD"/>
</dbReference>
<dbReference type="CDD" id="cd16550">
    <property type="entry name" value="RING-HC_RNF168"/>
    <property type="match status" value="1"/>
</dbReference>
<dbReference type="PANTHER" id="PTHR23328:SF1">
    <property type="entry name" value="E3 UBIQUITIN-PROTEIN LIGASE RNF168"/>
    <property type="match status" value="1"/>
</dbReference>
<dbReference type="SUPFAM" id="SSF57850">
    <property type="entry name" value="RING/U-box"/>
    <property type="match status" value="1"/>
</dbReference>
<feature type="compositionally biased region" description="Low complexity" evidence="13">
    <location>
        <begin position="394"/>
        <end position="408"/>
    </location>
</feature>
<evidence type="ECO:0000256" key="9">
    <source>
        <dbReference type="ARBA" id="ARBA00022833"/>
    </source>
</evidence>
<keyword evidence="16" id="KW-1185">Reference proteome</keyword>
<organism evidence="15 16">
    <name type="scientific">Sander lucioperca</name>
    <name type="common">Pike-perch</name>
    <name type="synonym">Perca lucioperca</name>
    <dbReference type="NCBI Taxonomy" id="283035"/>
    <lineage>
        <taxon>Eukaryota</taxon>
        <taxon>Metazoa</taxon>
        <taxon>Chordata</taxon>
        <taxon>Craniata</taxon>
        <taxon>Vertebrata</taxon>
        <taxon>Euteleostomi</taxon>
        <taxon>Actinopterygii</taxon>
        <taxon>Neopterygii</taxon>
        <taxon>Teleostei</taxon>
        <taxon>Neoteleostei</taxon>
        <taxon>Acanthomorphata</taxon>
        <taxon>Eupercaria</taxon>
        <taxon>Perciformes</taxon>
        <taxon>Percoidei</taxon>
        <taxon>Percidae</taxon>
        <taxon>Luciopercinae</taxon>
        <taxon>Sander</taxon>
    </lineage>
</organism>
<sequence length="454" mass="49763">MVSERGVGKKRGGAALSRDDCLCPVCLEIFMEPVTLPCTHSFCKVCFLESVDKATLCCPLCRKRVSSWARLHSRTNSLVDQDLWTRIQTSFPLQCQRRLNGQDAEPDGPGVSVCFPRVSQPGELKQEYEEQVTKLTEERRALDEEESRASQELIQKLLAEEQKLLQEEMKRREEDERLARLLSSQLNSGPVSQENLGPVNAAPAKKRKKEVSGQMDRFLCPLPSNSMLTTNQVDRPLPKLDYYGAVTDPPPHRAAPLPLSVEEDLQLTGRPGSKRKSSELDTVWPPSSSSSSLGGAALQEMSEGAGPDWGLSEGAGPDWGVQLQSRRLQEEQDRQLALQLQKQLDQEEKRRATSRGPGSSDQYLLRPTLRRASRPPSASDPPNGASRPPSASHPPGRASRPPSDSDPPNGASGNSTPSSAKTTNCVKTTRSSSPSSPSSRGRKQTTLTELFSSS</sequence>
<evidence type="ECO:0000256" key="11">
    <source>
        <dbReference type="PROSITE-ProRule" id="PRU00175"/>
    </source>
</evidence>
<evidence type="ECO:0000256" key="12">
    <source>
        <dbReference type="SAM" id="Coils"/>
    </source>
</evidence>
<feature type="region of interest" description="Disordered" evidence="13">
    <location>
        <begin position="268"/>
        <end position="454"/>
    </location>
</feature>
<evidence type="ECO:0000256" key="3">
    <source>
        <dbReference type="ARBA" id="ARBA00012483"/>
    </source>
</evidence>
<feature type="compositionally biased region" description="Polar residues" evidence="13">
    <location>
        <begin position="444"/>
        <end position="454"/>
    </location>
</feature>
<reference evidence="15" key="1">
    <citation type="submission" date="2025-08" db="UniProtKB">
        <authorList>
            <consortium name="Ensembl"/>
        </authorList>
    </citation>
    <scope>IDENTIFICATION</scope>
</reference>
<dbReference type="PANTHER" id="PTHR23328">
    <property type="entry name" value="RING-TYPE DOMAIN-CONTAINING PROTEIN"/>
    <property type="match status" value="1"/>
</dbReference>
<dbReference type="Pfam" id="PF00097">
    <property type="entry name" value="zf-C3HC4"/>
    <property type="match status" value="1"/>
</dbReference>
<name>A0A8C9ZVB8_SANLU</name>
<evidence type="ECO:0000256" key="10">
    <source>
        <dbReference type="ARBA" id="ARBA00023242"/>
    </source>
</evidence>
<keyword evidence="9" id="KW-0862">Zinc</keyword>
<feature type="domain" description="RING-type" evidence="14">
    <location>
        <begin position="23"/>
        <end position="62"/>
    </location>
</feature>